<keyword evidence="2" id="KW-0472">Membrane</keyword>
<keyword evidence="2" id="KW-1133">Transmembrane helix</keyword>
<feature type="compositionally biased region" description="Low complexity" evidence="1">
    <location>
        <begin position="221"/>
        <end position="251"/>
    </location>
</feature>
<evidence type="ECO:0000256" key="1">
    <source>
        <dbReference type="SAM" id="MobiDB-lite"/>
    </source>
</evidence>
<proteinExistence type="predicted"/>
<evidence type="ECO:0000313" key="4">
    <source>
        <dbReference type="Proteomes" id="UP001168823"/>
    </source>
</evidence>
<accession>A0ABT8UGQ1</accession>
<comment type="caution">
    <text evidence="3">The sequence shown here is derived from an EMBL/GenBank/DDBJ whole genome shotgun (WGS) entry which is preliminary data.</text>
</comment>
<dbReference type="RefSeq" id="WP_302914654.1">
    <property type="nucleotide sequence ID" value="NZ_JAUMSQ010000099.1"/>
</dbReference>
<dbReference type="Proteomes" id="UP001168823">
    <property type="component" value="Unassembled WGS sequence"/>
</dbReference>
<sequence length="350" mass="36280">MLLIAGSAAAGAQPPGEPGPPPLPAEDPLIRNNVTQPAALTIGLLPDSGFPGAEVTITVGGVGGCTDSFELDRGRLLVVWGAEDVTSKATVSDGVATIRHSVPNPADPSYTVAARCGSQIATKPFTVVAPPPDPTLALDTAEPQRGSEIRATGTDFVCASSIQLNWADDETPITQASPPDFDVPIQIDDAAPLGPRSVVARCQDDPSITDSQSVNIVAAPTTPTTTTTTPTTATTTIPTTTTVPTTAPSTTDRVEEEGTTSAEEPPPPGSIWPWLVALILVVAALLAARHLRHRQEKRQLSRVRVAAITTASPAAAFHETPADGEMTYAIRVEARAGTSIPTITEVHHDS</sequence>
<dbReference type="EMBL" id="JAUMSQ010000099">
    <property type="protein sequence ID" value="MDO3636984.1"/>
    <property type="molecule type" value="Genomic_DNA"/>
</dbReference>
<reference evidence="3" key="1">
    <citation type="submission" date="2023-07" db="EMBL/GenBank/DDBJ databases">
        <title>Mycolicibacterium sp. nov., a novel bacterial species.</title>
        <authorList>
            <person name="Cao Y."/>
        </authorList>
    </citation>
    <scope>NUCLEOTIDE SEQUENCE</scope>
    <source>
        <strain evidence="3">KC 300</strain>
    </source>
</reference>
<feature type="compositionally biased region" description="Pro residues" evidence="1">
    <location>
        <begin position="15"/>
        <end position="25"/>
    </location>
</feature>
<gene>
    <name evidence="3" type="ORF">Q2100_14635</name>
</gene>
<evidence type="ECO:0000256" key="2">
    <source>
        <dbReference type="SAM" id="Phobius"/>
    </source>
</evidence>
<organism evidence="3 4">
    <name type="scientific">Mycolicibacterium arseniciresistens</name>
    <dbReference type="NCBI Taxonomy" id="3062257"/>
    <lineage>
        <taxon>Bacteria</taxon>
        <taxon>Bacillati</taxon>
        <taxon>Actinomycetota</taxon>
        <taxon>Actinomycetes</taxon>
        <taxon>Mycobacteriales</taxon>
        <taxon>Mycobacteriaceae</taxon>
        <taxon>Mycolicibacterium</taxon>
    </lineage>
</organism>
<feature type="region of interest" description="Disordered" evidence="1">
    <location>
        <begin position="221"/>
        <end position="268"/>
    </location>
</feature>
<name>A0ABT8UGQ1_9MYCO</name>
<evidence type="ECO:0008006" key="5">
    <source>
        <dbReference type="Google" id="ProtNLM"/>
    </source>
</evidence>
<keyword evidence="2" id="KW-0812">Transmembrane</keyword>
<evidence type="ECO:0000313" key="3">
    <source>
        <dbReference type="EMBL" id="MDO3636984.1"/>
    </source>
</evidence>
<protein>
    <recommendedName>
        <fullName evidence="5">Serine/threonine protein kinase</fullName>
    </recommendedName>
</protein>
<feature type="region of interest" description="Disordered" evidence="1">
    <location>
        <begin position="6"/>
        <end position="29"/>
    </location>
</feature>
<keyword evidence="4" id="KW-1185">Reference proteome</keyword>
<feature type="transmembrane region" description="Helical" evidence="2">
    <location>
        <begin position="271"/>
        <end position="288"/>
    </location>
</feature>